<gene>
    <name evidence="2" type="ORF">Q604_UNBC04888G0001</name>
</gene>
<dbReference type="SUPFAM" id="SSF51206">
    <property type="entry name" value="cAMP-binding domain-like"/>
    <property type="match status" value="1"/>
</dbReference>
<feature type="domain" description="Cyclic nucleotide-binding" evidence="1">
    <location>
        <begin position="16"/>
        <end position="88"/>
    </location>
</feature>
<name>W1YF64_9ZZZZ</name>
<feature type="non-terminal residue" evidence="2">
    <location>
        <position position="88"/>
    </location>
</feature>
<dbReference type="InterPro" id="IPR018490">
    <property type="entry name" value="cNMP-bd_dom_sf"/>
</dbReference>
<dbReference type="PROSITE" id="PS50042">
    <property type="entry name" value="CNMP_BINDING_3"/>
    <property type="match status" value="1"/>
</dbReference>
<proteinExistence type="predicted"/>
<dbReference type="InterPro" id="IPR000595">
    <property type="entry name" value="cNMP-bd_dom"/>
</dbReference>
<reference evidence="2" key="1">
    <citation type="submission" date="2013-12" db="EMBL/GenBank/DDBJ databases">
        <title>A Varibaculum cambriense genome reconstructed from a premature infant gut community with otherwise low bacterial novelty that shifts toward anaerobic metabolism during the third week of life.</title>
        <authorList>
            <person name="Brown C.T."/>
            <person name="Sharon I."/>
            <person name="Thomas B.C."/>
            <person name="Castelle C.J."/>
            <person name="Morowitz M.J."/>
            <person name="Banfield J.F."/>
        </authorList>
    </citation>
    <scope>NUCLEOTIDE SEQUENCE</scope>
</reference>
<evidence type="ECO:0000313" key="2">
    <source>
        <dbReference type="EMBL" id="ETJ41183.1"/>
    </source>
</evidence>
<organism evidence="2">
    <name type="scientific">human gut metagenome</name>
    <dbReference type="NCBI Taxonomy" id="408170"/>
    <lineage>
        <taxon>unclassified sequences</taxon>
        <taxon>metagenomes</taxon>
        <taxon>organismal metagenomes</taxon>
    </lineage>
</organism>
<evidence type="ECO:0000259" key="1">
    <source>
        <dbReference type="PROSITE" id="PS50042"/>
    </source>
</evidence>
<sequence>NYYINKYKINEIFSSDIYPYMEIHHFKKNEHICLSGEELKYLYLFVEGKSKVYITTPNGKSLLVRFYSPVQIVGEIELLNKIEFQCNI</sequence>
<dbReference type="Pfam" id="PF00027">
    <property type="entry name" value="cNMP_binding"/>
    <property type="match status" value="1"/>
</dbReference>
<comment type="caution">
    <text evidence="2">The sequence shown here is derived from an EMBL/GenBank/DDBJ whole genome shotgun (WGS) entry which is preliminary data.</text>
</comment>
<dbReference type="AlphaFoldDB" id="W1YF64"/>
<dbReference type="InterPro" id="IPR014710">
    <property type="entry name" value="RmlC-like_jellyroll"/>
</dbReference>
<feature type="non-terminal residue" evidence="2">
    <location>
        <position position="1"/>
    </location>
</feature>
<accession>W1YF64</accession>
<dbReference type="Gene3D" id="2.60.120.10">
    <property type="entry name" value="Jelly Rolls"/>
    <property type="match status" value="1"/>
</dbReference>
<dbReference type="EMBL" id="AZMM01004888">
    <property type="protein sequence ID" value="ETJ41183.1"/>
    <property type="molecule type" value="Genomic_DNA"/>
</dbReference>
<protein>
    <recommendedName>
        <fullName evidence="1">Cyclic nucleotide-binding domain-containing protein</fullName>
    </recommendedName>
</protein>
<dbReference type="CDD" id="cd00038">
    <property type="entry name" value="CAP_ED"/>
    <property type="match status" value="1"/>
</dbReference>